<name>A0A9P7ZKC3_9HYPO</name>
<dbReference type="AlphaFoldDB" id="A0A9P7ZKC3"/>
<proteinExistence type="inferred from homology"/>
<dbReference type="RefSeq" id="XP_046117509.1">
    <property type="nucleotide sequence ID" value="XM_046257706.1"/>
</dbReference>
<dbReference type="Gene3D" id="2.60.270.50">
    <property type="match status" value="1"/>
</dbReference>
<dbReference type="PIRSF" id="PIRSF007951">
    <property type="entry name" value="Hemolysin, aegerolysin type"/>
    <property type="match status" value="1"/>
</dbReference>
<keyword evidence="3" id="KW-1185">Reference proteome</keyword>
<dbReference type="Proteomes" id="UP000887229">
    <property type="component" value="Unassembled WGS sequence"/>
</dbReference>
<evidence type="ECO:0000313" key="3">
    <source>
        <dbReference type="Proteomes" id="UP000887229"/>
    </source>
</evidence>
<comment type="similarity">
    <text evidence="1">Belongs to the aegerolysin family.</text>
</comment>
<accession>A0A9P7ZKC3</accession>
<comment type="caution">
    <text evidence="2">The sequence shown here is derived from an EMBL/GenBank/DDBJ whole genome shotgun (WGS) entry which is preliminary data.</text>
</comment>
<dbReference type="EMBL" id="MU251257">
    <property type="protein sequence ID" value="KAG9253585.1"/>
    <property type="molecule type" value="Genomic_DNA"/>
</dbReference>
<reference evidence="2" key="1">
    <citation type="journal article" date="2021" name="IMA Fungus">
        <title>Genomic characterization of three marine fungi, including Emericellopsis atlantica sp. nov. with signatures of a generalist lifestyle and marine biomass degradation.</title>
        <authorList>
            <person name="Hagestad O.C."/>
            <person name="Hou L."/>
            <person name="Andersen J.H."/>
            <person name="Hansen E.H."/>
            <person name="Altermark B."/>
            <person name="Li C."/>
            <person name="Kuhnert E."/>
            <person name="Cox R.J."/>
            <person name="Crous P.W."/>
            <person name="Spatafora J.W."/>
            <person name="Lail K."/>
            <person name="Amirebrahimi M."/>
            <person name="Lipzen A."/>
            <person name="Pangilinan J."/>
            <person name="Andreopoulos W."/>
            <person name="Hayes R.D."/>
            <person name="Ng V."/>
            <person name="Grigoriev I.V."/>
            <person name="Jackson S.A."/>
            <person name="Sutton T.D.S."/>
            <person name="Dobson A.D.W."/>
            <person name="Rama T."/>
        </authorList>
    </citation>
    <scope>NUCLEOTIDE SEQUENCE</scope>
    <source>
        <strain evidence="2">TS7</strain>
    </source>
</reference>
<protein>
    <submittedName>
        <fullName evidence="2">Aegerolysin type hemolysin</fullName>
    </submittedName>
</protein>
<dbReference type="GO" id="GO:0019836">
    <property type="term" value="P:symbiont-mediated hemolysis of host erythrocyte"/>
    <property type="evidence" value="ECO:0007669"/>
    <property type="project" value="InterPro"/>
</dbReference>
<organism evidence="2 3">
    <name type="scientific">Emericellopsis atlantica</name>
    <dbReference type="NCBI Taxonomy" id="2614577"/>
    <lineage>
        <taxon>Eukaryota</taxon>
        <taxon>Fungi</taxon>
        <taxon>Dikarya</taxon>
        <taxon>Ascomycota</taxon>
        <taxon>Pezizomycotina</taxon>
        <taxon>Sordariomycetes</taxon>
        <taxon>Hypocreomycetidae</taxon>
        <taxon>Hypocreales</taxon>
        <taxon>Bionectriaceae</taxon>
        <taxon>Emericellopsis</taxon>
    </lineage>
</organism>
<dbReference type="OrthoDB" id="2727348at2759"/>
<dbReference type="Pfam" id="PF06355">
    <property type="entry name" value="Aegerolysin"/>
    <property type="match status" value="1"/>
</dbReference>
<dbReference type="InterPro" id="IPR009413">
    <property type="entry name" value="Aegerolysin-typ"/>
</dbReference>
<evidence type="ECO:0000313" key="2">
    <source>
        <dbReference type="EMBL" id="KAG9253585.1"/>
    </source>
</evidence>
<evidence type="ECO:0000256" key="1">
    <source>
        <dbReference type="ARBA" id="ARBA00010795"/>
    </source>
</evidence>
<sequence length="137" mass="15195">MAYAQWVYILLQTQAAMSQSNITLQNVHLNWGKFFEYDNKDREVSVDQVQKTSIKPGNQVGIAACGRSDASSGTEGSFEIWDGETKICKVYWDCPWGSKTNTFTVSELNDVYSVEARGANLDSGALGNVTVRISKWA</sequence>
<gene>
    <name evidence="2" type="ORF">F5Z01DRAFT_147490</name>
</gene>
<dbReference type="GeneID" id="70288609"/>